<organism evidence="1 2">
    <name type="scientific">Pseudozyma hubeiensis (strain SY62)</name>
    <name type="common">Yeast</name>
    <dbReference type="NCBI Taxonomy" id="1305764"/>
    <lineage>
        <taxon>Eukaryota</taxon>
        <taxon>Fungi</taxon>
        <taxon>Dikarya</taxon>
        <taxon>Basidiomycota</taxon>
        <taxon>Ustilaginomycotina</taxon>
        <taxon>Ustilaginomycetes</taxon>
        <taxon>Ustilaginales</taxon>
        <taxon>Ustilaginaceae</taxon>
        <taxon>Pseudozyma</taxon>
    </lineage>
</organism>
<name>R9PJ19_PSEHS</name>
<keyword evidence="2" id="KW-1185">Reference proteome</keyword>
<protein>
    <submittedName>
        <fullName evidence="1">Uncharacterized protein</fullName>
    </submittedName>
</protein>
<dbReference type="EMBL" id="DF238815">
    <property type="protein sequence ID" value="GAC98125.1"/>
    <property type="molecule type" value="Genomic_DNA"/>
</dbReference>
<proteinExistence type="predicted"/>
<reference evidence="2" key="1">
    <citation type="journal article" date="2013" name="Genome Announc.">
        <title>Draft genome sequence of the basidiomycetous yeast-like fungus Pseudozyma hubeiensis SY62, which produces an abundant amount of the biosurfactant mannosylerythritol lipids.</title>
        <authorList>
            <person name="Konishi M."/>
            <person name="Hatada Y."/>
            <person name="Horiuchi J."/>
        </authorList>
    </citation>
    <scope>NUCLEOTIDE SEQUENCE [LARGE SCALE GENOMIC DNA]</scope>
    <source>
        <strain evidence="2">SY62</strain>
    </source>
</reference>
<dbReference type="HOGENOM" id="CLU_2705900_0_0_1"/>
<dbReference type="GeneID" id="24110991"/>
<dbReference type="Proteomes" id="UP000014071">
    <property type="component" value="Unassembled WGS sequence"/>
</dbReference>
<dbReference type="RefSeq" id="XP_012191712.1">
    <property type="nucleotide sequence ID" value="XM_012336322.1"/>
</dbReference>
<gene>
    <name evidence="1" type="ORF">PHSY_005714</name>
</gene>
<evidence type="ECO:0000313" key="1">
    <source>
        <dbReference type="EMBL" id="GAC98125.1"/>
    </source>
</evidence>
<accession>R9PJ19</accession>
<dbReference type="AlphaFoldDB" id="R9PJ19"/>
<evidence type="ECO:0000313" key="2">
    <source>
        <dbReference type="Proteomes" id="UP000014071"/>
    </source>
</evidence>
<sequence>MMCKSDDPVPQRAYAVAIPLLYENDVNNSARQEGSGDPSSGFRKVEKRAVRCNAVVQFAGSSCIDPEAQPNGG</sequence>